<dbReference type="GO" id="GO:0045892">
    <property type="term" value="P:negative regulation of DNA-templated transcription"/>
    <property type="evidence" value="ECO:0007669"/>
    <property type="project" value="UniProtKB-ARBA"/>
</dbReference>
<feature type="domain" description="IclR-ED" evidence="4">
    <location>
        <begin position="61"/>
        <end position="234"/>
    </location>
</feature>
<accession>A0A1C7EAR9</accession>
<dbReference type="PANTHER" id="PTHR30136:SF24">
    <property type="entry name" value="HTH-TYPE TRANSCRIPTIONAL REPRESSOR ALLR"/>
    <property type="match status" value="1"/>
</dbReference>
<dbReference type="InterPro" id="IPR005471">
    <property type="entry name" value="Tscrpt_reg_IclR_N"/>
</dbReference>
<dbReference type="SUPFAM" id="SSF46785">
    <property type="entry name" value="Winged helix' DNA-binding domain"/>
    <property type="match status" value="1"/>
</dbReference>
<dbReference type="RefSeq" id="WP_068870635.1">
    <property type="nucleotide sequence ID" value="NZ_CP016539.2"/>
</dbReference>
<keyword evidence="3" id="KW-0804">Transcription</keyword>
<dbReference type="InterPro" id="IPR036390">
    <property type="entry name" value="WH_DNA-bd_sf"/>
</dbReference>
<dbReference type="GO" id="GO:0003700">
    <property type="term" value="F:DNA-binding transcription factor activity"/>
    <property type="evidence" value="ECO:0007669"/>
    <property type="project" value="TreeGrafter"/>
</dbReference>
<keyword evidence="1" id="KW-0805">Transcription regulation</keyword>
<evidence type="ECO:0000256" key="2">
    <source>
        <dbReference type="ARBA" id="ARBA00023125"/>
    </source>
</evidence>
<dbReference type="EMBL" id="CP016539">
    <property type="protein sequence ID" value="ANU20522.1"/>
    <property type="molecule type" value="Genomic_DNA"/>
</dbReference>
<evidence type="ECO:0000313" key="6">
    <source>
        <dbReference type="Proteomes" id="UP000092650"/>
    </source>
</evidence>
<evidence type="ECO:0000256" key="1">
    <source>
        <dbReference type="ARBA" id="ARBA00023015"/>
    </source>
</evidence>
<dbReference type="PANTHER" id="PTHR30136">
    <property type="entry name" value="HELIX-TURN-HELIX TRANSCRIPTIONAL REGULATOR, ICLR FAMILY"/>
    <property type="match status" value="1"/>
</dbReference>
<dbReference type="Pfam" id="PF09339">
    <property type="entry name" value="HTH_IclR"/>
    <property type="match status" value="1"/>
</dbReference>
<keyword evidence="2" id="KW-0238">DNA-binding</keyword>
<organism evidence="5 6">
    <name type="scientific">Planococcus plakortidis</name>
    <dbReference type="NCBI Taxonomy" id="1038856"/>
    <lineage>
        <taxon>Bacteria</taxon>
        <taxon>Bacillati</taxon>
        <taxon>Bacillota</taxon>
        <taxon>Bacilli</taxon>
        <taxon>Bacillales</taxon>
        <taxon>Caryophanaceae</taxon>
        <taxon>Planococcus</taxon>
    </lineage>
</organism>
<dbReference type="STRING" id="1038856.BBI15_09990"/>
<evidence type="ECO:0000313" key="5">
    <source>
        <dbReference type="EMBL" id="ANU20522.1"/>
    </source>
</evidence>
<dbReference type="Gene3D" id="3.30.450.40">
    <property type="match status" value="1"/>
</dbReference>
<evidence type="ECO:0000256" key="3">
    <source>
        <dbReference type="ARBA" id="ARBA00023163"/>
    </source>
</evidence>
<dbReference type="Gene3D" id="1.10.10.10">
    <property type="entry name" value="Winged helix-like DNA-binding domain superfamily/Winged helix DNA-binding domain"/>
    <property type="match status" value="1"/>
</dbReference>
<protein>
    <recommendedName>
        <fullName evidence="4">IclR-ED domain-containing protein</fullName>
    </recommendedName>
</protein>
<gene>
    <name evidence="5" type="ORF">BBI15_09990</name>
</gene>
<dbReference type="PROSITE" id="PS51078">
    <property type="entry name" value="ICLR_ED"/>
    <property type="match status" value="1"/>
</dbReference>
<dbReference type="InterPro" id="IPR029016">
    <property type="entry name" value="GAF-like_dom_sf"/>
</dbReference>
<keyword evidence="6" id="KW-1185">Reference proteome</keyword>
<evidence type="ECO:0000259" key="4">
    <source>
        <dbReference type="PROSITE" id="PS51078"/>
    </source>
</evidence>
<dbReference type="InterPro" id="IPR050707">
    <property type="entry name" value="HTH_MetabolicPath_Reg"/>
</dbReference>
<reference evidence="5" key="1">
    <citation type="submission" date="2016-10" db="EMBL/GenBank/DDBJ databases">
        <authorList>
            <person name="See-Too W.S."/>
        </authorList>
    </citation>
    <scope>NUCLEOTIDE SEQUENCE [LARGE SCALE GENOMIC DNA]</scope>
    <source>
        <strain evidence="5">DSM 23997</strain>
    </source>
</reference>
<dbReference type="Proteomes" id="UP000092650">
    <property type="component" value="Chromosome"/>
</dbReference>
<dbReference type="KEGG" id="ppla:BBI15_09990"/>
<dbReference type="Pfam" id="PF01614">
    <property type="entry name" value="IclR_C"/>
    <property type="match status" value="1"/>
</dbReference>
<sequence>MNLKILQLFRTHGSPLHIDEMLQAIDVPRSSLYRQIKGLTQSGLIEMAGKGLYAPGWLADELSRVKENSFSPLIESALPIMQELNEDLGESVNLTAIKGAKVQVLAHLECKHKLKYSYEEGQVLDLFKGASSKILLAYLPQEQSDFLIDSDLPEAEGDRLKAELSRINQNGYALTNSEVDENAIGISTPILRNGKYLMGGLSIAGPSFRINDTEIGTYIERLKEAAADVSLMLS</sequence>
<name>A0A1C7EAR9_9BACL</name>
<proteinExistence type="predicted"/>
<dbReference type="AlphaFoldDB" id="A0A1C7EAR9"/>
<dbReference type="SUPFAM" id="SSF55781">
    <property type="entry name" value="GAF domain-like"/>
    <property type="match status" value="1"/>
</dbReference>
<dbReference type="GO" id="GO:0003677">
    <property type="term" value="F:DNA binding"/>
    <property type="evidence" value="ECO:0007669"/>
    <property type="project" value="UniProtKB-KW"/>
</dbReference>
<dbReference type="InterPro" id="IPR014757">
    <property type="entry name" value="Tscrpt_reg_IclR_C"/>
</dbReference>
<dbReference type="InterPro" id="IPR036388">
    <property type="entry name" value="WH-like_DNA-bd_sf"/>
</dbReference>